<dbReference type="InterPro" id="IPR016024">
    <property type="entry name" value="ARM-type_fold"/>
</dbReference>
<keyword evidence="5" id="KW-0653">Protein transport</keyword>
<evidence type="ECO:0000256" key="2">
    <source>
        <dbReference type="ARBA" id="ARBA00022448"/>
    </source>
</evidence>
<organism evidence="7">
    <name type="scientific">Strombidinopsis acuminata</name>
    <dbReference type="NCBI Taxonomy" id="141414"/>
    <lineage>
        <taxon>Eukaryota</taxon>
        <taxon>Sar</taxon>
        <taxon>Alveolata</taxon>
        <taxon>Ciliophora</taxon>
        <taxon>Intramacronucleata</taxon>
        <taxon>Spirotrichea</taxon>
        <taxon>Choreotrichia</taxon>
        <taxon>Choreotrichida</taxon>
        <taxon>Strombidinopsidae</taxon>
        <taxon>Strombidinopsis</taxon>
    </lineage>
</organism>
<keyword evidence="2" id="KW-0813">Transport</keyword>
<dbReference type="InterPro" id="IPR011989">
    <property type="entry name" value="ARM-like"/>
</dbReference>
<evidence type="ECO:0000256" key="1">
    <source>
        <dbReference type="ARBA" id="ARBA00004496"/>
    </source>
</evidence>
<accession>A0A7S3WUQ6</accession>
<dbReference type="GO" id="GO:0006606">
    <property type="term" value="P:protein import into nucleus"/>
    <property type="evidence" value="ECO:0007669"/>
    <property type="project" value="InterPro"/>
</dbReference>
<dbReference type="EMBL" id="HBIQ01072071">
    <property type="protein sequence ID" value="CAE0576214.1"/>
    <property type="molecule type" value="Transcribed_RNA"/>
</dbReference>
<dbReference type="AlphaFoldDB" id="A0A7S3WUQ6"/>
<feature type="region of interest" description="Disordered" evidence="6">
    <location>
        <begin position="347"/>
        <end position="369"/>
    </location>
</feature>
<dbReference type="SUPFAM" id="SSF48371">
    <property type="entry name" value="ARM repeat"/>
    <property type="match status" value="2"/>
</dbReference>
<evidence type="ECO:0000256" key="4">
    <source>
        <dbReference type="ARBA" id="ARBA00022737"/>
    </source>
</evidence>
<dbReference type="Pfam" id="PF18829">
    <property type="entry name" value="Importin_rep_6"/>
    <property type="match status" value="1"/>
</dbReference>
<dbReference type="GO" id="GO:0005737">
    <property type="term" value="C:cytoplasm"/>
    <property type="evidence" value="ECO:0007669"/>
    <property type="project" value="UniProtKB-SubCell"/>
</dbReference>
<keyword evidence="4" id="KW-0677">Repeat</keyword>
<evidence type="ECO:0000256" key="5">
    <source>
        <dbReference type="ARBA" id="ARBA00022927"/>
    </source>
</evidence>
<reference evidence="7" key="1">
    <citation type="submission" date="2021-01" db="EMBL/GenBank/DDBJ databases">
        <authorList>
            <person name="Corre E."/>
            <person name="Pelletier E."/>
            <person name="Niang G."/>
            <person name="Scheremetjew M."/>
            <person name="Finn R."/>
            <person name="Kale V."/>
            <person name="Holt S."/>
            <person name="Cochrane G."/>
            <person name="Meng A."/>
            <person name="Brown T."/>
            <person name="Cohen L."/>
        </authorList>
    </citation>
    <scope>NUCLEOTIDE SEQUENCE</scope>
    <source>
        <strain evidence="7">SPMC142</strain>
    </source>
</reference>
<keyword evidence="3" id="KW-0963">Cytoplasm</keyword>
<evidence type="ECO:0000256" key="6">
    <source>
        <dbReference type="SAM" id="MobiDB-lite"/>
    </source>
</evidence>
<gene>
    <name evidence="7" type="ORF">SACU0126_LOCUS22964</name>
</gene>
<name>A0A7S3WUQ6_9SPIT</name>
<sequence>MQDEIKPYLNDCIAAVVLFIQGADYKKGTRYWALNALGSIVLCAEKKILPFQEDLLKLIFNIIQSETMEQEVKGQALSCAGHIAASCGKEQFPKEALEVFTKFGMECLCGEKKQYELRETALSYFSEISKILKNDMAPIFDKVLEQIVATCKSEEGIKSTTDKKDKFSLDSDSEEEEIVGIDVNTNFIDEKSSAIHCLGNMAMNCIDLMLPRMDLVLSELREMSTYFHENIRYHVCLSYTQIAFGLLRHYTGQDKLNWKKGLPVMVPLPDKVQEFLRQVVYPHYFKIFNDESNKEVIEKTLECVRDLADELGPGAVAEHVEGIMSTLIDLLDKKAFCQMGGKDAVAAMAEDDDEDEEEDEDEDDEDLDHDEIILGNVTDVIISLSKVFGDSFAEALAKLGPKMVPYLSDEHPKSDRLMVIGCFAEVFNNCPAALPVYFNDYIAILLNNSKTKDSGLNRNCAYSFGVLAEKNGELFKPKAKEAAQAVHMMHQNSDEDAAKDNCIAALCRILASHHTEFEAADNDAIFNQIFTSIPFSGDANENETILKFTMNVNTQSPDKLLPHMEKITLTCLKVLTDDSCDEIEESFKNLVGKFIKNVVMNSGEAQVQQLQAFEGQMSAAEKDQLAKYLNSQ</sequence>
<feature type="compositionally biased region" description="Acidic residues" evidence="6">
    <location>
        <begin position="349"/>
        <end position="369"/>
    </location>
</feature>
<dbReference type="InterPro" id="IPR041389">
    <property type="entry name" value="Importin_rep_6"/>
</dbReference>
<evidence type="ECO:0000256" key="3">
    <source>
        <dbReference type="ARBA" id="ARBA00022490"/>
    </source>
</evidence>
<dbReference type="PANTHER" id="PTHR10527">
    <property type="entry name" value="IMPORTIN BETA"/>
    <property type="match status" value="1"/>
</dbReference>
<comment type="subcellular location">
    <subcellularLocation>
        <location evidence="1">Cytoplasm</location>
    </subcellularLocation>
</comment>
<protein>
    <submittedName>
        <fullName evidence="7">Uncharacterized protein</fullName>
    </submittedName>
</protein>
<proteinExistence type="predicted"/>
<dbReference type="Gene3D" id="1.25.10.10">
    <property type="entry name" value="Leucine-rich Repeat Variant"/>
    <property type="match status" value="1"/>
</dbReference>
<dbReference type="InterPro" id="IPR040122">
    <property type="entry name" value="Importin_beta"/>
</dbReference>
<evidence type="ECO:0000313" key="7">
    <source>
        <dbReference type="EMBL" id="CAE0576214.1"/>
    </source>
</evidence>